<evidence type="ECO:0000256" key="10">
    <source>
        <dbReference type="ARBA" id="ARBA00022840"/>
    </source>
</evidence>
<proteinExistence type="predicted"/>
<accession>A0ABS8YMU0</accession>
<organism evidence="17 18">
    <name type="scientific">Paenibacillus profundus</name>
    <dbReference type="NCBI Taxonomy" id="1173085"/>
    <lineage>
        <taxon>Bacteria</taxon>
        <taxon>Bacillati</taxon>
        <taxon>Bacillota</taxon>
        <taxon>Bacilli</taxon>
        <taxon>Bacillales</taxon>
        <taxon>Paenibacillaceae</taxon>
        <taxon>Paenibacillus</taxon>
    </lineage>
</organism>
<dbReference type="Proteomes" id="UP001199916">
    <property type="component" value="Unassembled WGS sequence"/>
</dbReference>
<dbReference type="Gene3D" id="6.10.340.10">
    <property type="match status" value="1"/>
</dbReference>
<evidence type="ECO:0000256" key="13">
    <source>
        <dbReference type="ARBA" id="ARBA00023136"/>
    </source>
</evidence>
<dbReference type="GO" id="GO:0016301">
    <property type="term" value="F:kinase activity"/>
    <property type="evidence" value="ECO:0007669"/>
    <property type="project" value="UniProtKB-KW"/>
</dbReference>
<keyword evidence="8" id="KW-0547">Nucleotide-binding</keyword>
<dbReference type="InterPro" id="IPR005467">
    <property type="entry name" value="His_kinase_dom"/>
</dbReference>
<dbReference type="SUPFAM" id="SSF158472">
    <property type="entry name" value="HAMP domain-like"/>
    <property type="match status" value="1"/>
</dbReference>
<keyword evidence="6" id="KW-0808">Transferase</keyword>
<evidence type="ECO:0000256" key="6">
    <source>
        <dbReference type="ARBA" id="ARBA00022679"/>
    </source>
</evidence>
<evidence type="ECO:0000259" key="15">
    <source>
        <dbReference type="PROSITE" id="PS50109"/>
    </source>
</evidence>
<evidence type="ECO:0000256" key="9">
    <source>
        <dbReference type="ARBA" id="ARBA00022777"/>
    </source>
</evidence>
<dbReference type="InterPro" id="IPR004358">
    <property type="entry name" value="Sig_transdc_His_kin-like_C"/>
</dbReference>
<keyword evidence="11 14" id="KW-1133">Transmembrane helix</keyword>
<dbReference type="PANTHER" id="PTHR45436">
    <property type="entry name" value="SENSOR HISTIDINE KINASE YKOH"/>
    <property type="match status" value="1"/>
</dbReference>
<evidence type="ECO:0000256" key="7">
    <source>
        <dbReference type="ARBA" id="ARBA00022692"/>
    </source>
</evidence>
<sequence length="392" mass="43633">MLNKLSLRMRLTLLTGCIVILTAVCLTLISIHNAERKFVRPNVLQAVTTTKMVPLNSSITPDHEAWIRPAANEEKLSNISVEVRAIKAKDQFVDTSVIYMFIIIILGMAATYVISGRALKPVNQLSKTIKNINEHNLSHRIDHIQTKDEIGSLAGSFNTMLNRLDESFARQKRFAANAAHELKTPLTTIKAGIQVLKLDKSPSIEDYKENVDITELSTQRLIDVVDDLLKLTSEEKAKFADKIALSDTLQHIAQELEPMTRQKNIQIQVVGECSHAIFGNQTLVYRALFNLLENAVKYNKHGGKVQIAVSLRGYNTIIHISDTGIGIPNEELPHIFEPFYRIDKSRSRDIGGSGLGLSIVKTIIEKHNGTIAVQSEPGVGTTFDVLFPSQHK</sequence>
<feature type="domain" description="Histidine kinase" evidence="15">
    <location>
        <begin position="177"/>
        <end position="391"/>
    </location>
</feature>
<dbReference type="CDD" id="cd06225">
    <property type="entry name" value="HAMP"/>
    <property type="match status" value="1"/>
</dbReference>
<dbReference type="InterPro" id="IPR003660">
    <property type="entry name" value="HAMP_dom"/>
</dbReference>
<dbReference type="InterPro" id="IPR003594">
    <property type="entry name" value="HATPase_dom"/>
</dbReference>
<dbReference type="CDD" id="cd00075">
    <property type="entry name" value="HATPase"/>
    <property type="match status" value="1"/>
</dbReference>
<evidence type="ECO:0000256" key="14">
    <source>
        <dbReference type="SAM" id="Phobius"/>
    </source>
</evidence>
<dbReference type="SMART" id="SM00387">
    <property type="entry name" value="HATPase_c"/>
    <property type="match status" value="1"/>
</dbReference>
<keyword evidence="5" id="KW-0597">Phosphoprotein</keyword>
<dbReference type="PROSITE" id="PS50885">
    <property type="entry name" value="HAMP"/>
    <property type="match status" value="1"/>
</dbReference>
<reference evidence="17 18" key="1">
    <citation type="submission" date="2021-11" db="EMBL/GenBank/DDBJ databases">
        <title>Draft genome sequence of Paenibacillus profundus YoMME, a new Gram-positive bacteria with exoelectrogenic properties.</title>
        <authorList>
            <person name="Hubenova Y."/>
            <person name="Hubenova E."/>
            <person name="Manasiev Y."/>
            <person name="Peykov S."/>
            <person name="Mitov M."/>
        </authorList>
    </citation>
    <scope>NUCLEOTIDE SEQUENCE [LARGE SCALE GENOMIC DNA]</scope>
    <source>
        <strain evidence="17 18">YoMME</strain>
    </source>
</reference>
<evidence type="ECO:0000256" key="12">
    <source>
        <dbReference type="ARBA" id="ARBA00023012"/>
    </source>
</evidence>
<dbReference type="EMBL" id="JAJNBZ010000041">
    <property type="protein sequence ID" value="MCE5173126.1"/>
    <property type="molecule type" value="Genomic_DNA"/>
</dbReference>
<dbReference type="Gene3D" id="1.10.287.130">
    <property type="match status" value="1"/>
</dbReference>
<comment type="caution">
    <text evidence="17">The sequence shown here is derived from an EMBL/GenBank/DDBJ whole genome shotgun (WGS) entry which is preliminary data.</text>
</comment>
<evidence type="ECO:0000313" key="17">
    <source>
        <dbReference type="EMBL" id="MCE5173126.1"/>
    </source>
</evidence>
<comment type="subcellular location">
    <subcellularLocation>
        <location evidence="2">Cell membrane</location>
        <topology evidence="2">Multi-pass membrane protein</topology>
    </subcellularLocation>
</comment>
<dbReference type="InterPro" id="IPR050428">
    <property type="entry name" value="TCS_sensor_his_kinase"/>
</dbReference>
<dbReference type="Pfam" id="PF00512">
    <property type="entry name" value="HisKA"/>
    <property type="match status" value="1"/>
</dbReference>
<evidence type="ECO:0000256" key="2">
    <source>
        <dbReference type="ARBA" id="ARBA00004651"/>
    </source>
</evidence>
<evidence type="ECO:0000256" key="5">
    <source>
        <dbReference type="ARBA" id="ARBA00022553"/>
    </source>
</evidence>
<dbReference type="Gene3D" id="3.30.565.10">
    <property type="entry name" value="Histidine kinase-like ATPase, C-terminal domain"/>
    <property type="match status" value="1"/>
</dbReference>
<keyword evidence="13 14" id="KW-0472">Membrane</keyword>
<dbReference type="Pfam" id="PF02518">
    <property type="entry name" value="HATPase_c"/>
    <property type="match status" value="1"/>
</dbReference>
<evidence type="ECO:0000313" key="18">
    <source>
        <dbReference type="Proteomes" id="UP001199916"/>
    </source>
</evidence>
<keyword evidence="18" id="KW-1185">Reference proteome</keyword>
<feature type="domain" description="HAMP" evidence="16">
    <location>
        <begin position="116"/>
        <end position="169"/>
    </location>
</feature>
<comment type="catalytic activity">
    <reaction evidence="1">
        <text>ATP + protein L-histidine = ADP + protein N-phospho-L-histidine.</text>
        <dbReference type="EC" id="2.7.13.3"/>
    </reaction>
</comment>
<name>A0ABS8YMU0_9BACL</name>
<dbReference type="InterPro" id="IPR036890">
    <property type="entry name" value="HATPase_C_sf"/>
</dbReference>
<evidence type="ECO:0000256" key="3">
    <source>
        <dbReference type="ARBA" id="ARBA00012438"/>
    </source>
</evidence>
<dbReference type="RefSeq" id="WP_233699135.1">
    <property type="nucleotide sequence ID" value="NZ_JAJNBZ010000041.1"/>
</dbReference>
<evidence type="ECO:0000256" key="11">
    <source>
        <dbReference type="ARBA" id="ARBA00022989"/>
    </source>
</evidence>
<dbReference type="PRINTS" id="PR00344">
    <property type="entry name" value="BCTRLSENSOR"/>
</dbReference>
<dbReference type="SUPFAM" id="SSF47384">
    <property type="entry name" value="Homodimeric domain of signal transducing histidine kinase"/>
    <property type="match status" value="1"/>
</dbReference>
<dbReference type="Pfam" id="PF00672">
    <property type="entry name" value="HAMP"/>
    <property type="match status" value="1"/>
</dbReference>
<gene>
    <name evidence="17" type="ORF">LQV63_28085</name>
</gene>
<keyword evidence="10" id="KW-0067">ATP-binding</keyword>
<dbReference type="SMART" id="SM00388">
    <property type="entry name" value="HisKA"/>
    <property type="match status" value="1"/>
</dbReference>
<feature type="transmembrane region" description="Helical" evidence="14">
    <location>
        <begin position="12"/>
        <end position="31"/>
    </location>
</feature>
<evidence type="ECO:0000259" key="16">
    <source>
        <dbReference type="PROSITE" id="PS50885"/>
    </source>
</evidence>
<evidence type="ECO:0000256" key="4">
    <source>
        <dbReference type="ARBA" id="ARBA00022475"/>
    </source>
</evidence>
<dbReference type="PROSITE" id="PS50109">
    <property type="entry name" value="HIS_KIN"/>
    <property type="match status" value="1"/>
</dbReference>
<keyword evidence="9 17" id="KW-0418">Kinase</keyword>
<dbReference type="EC" id="2.7.13.3" evidence="3"/>
<dbReference type="InterPro" id="IPR036097">
    <property type="entry name" value="HisK_dim/P_sf"/>
</dbReference>
<feature type="transmembrane region" description="Helical" evidence="14">
    <location>
        <begin position="97"/>
        <end position="115"/>
    </location>
</feature>
<dbReference type="SMART" id="SM00304">
    <property type="entry name" value="HAMP"/>
    <property type="match status" value="1"/>
</dbReference>
<protein>
    <recommendedName>
        <fullName evidence="3">histidine kinase</fullName>
        <ecNumber evidence="3">2.7.13.3</ecNumber>
    </recommendedName>
</protein>
<keyword evidence="12" id="KW-0902">Two-component regulatory system</keyword>
<evidence type="ECO:0000256" key="8">
    <source>
        <dbReference type="ARBA" id="ARBA00022741"/>
    </source>
</evidence>
<dbReference type="PANTHER" id="PTHR45436:SF5">
    <property type="entry name" value="SENSOR HISTIDINE KINASE TRCS"/>
    <property type="match status" value="1"/>
</dbReference>
<dbReference type="CDD" id="cd00082">
    <property type="entry name" value="HisKA"/>
    <property type="match status" value="1"/>
</dbReference>
<keyword evidence="4" id="KW-1003">Cell membrane</keyword>
<dbReference type="InterPro" id="IPR003661">
    <property type="entry name" value="HisK_dim/P_dom"/>
</dbReference>
<dbReference type="SUPFAM" id="SSF55874">
    <property type="entry name" value="ATPase domain of HSP90 chaperone/DNA topoisomerase II/histidine kinase"/>
    <property type="match status" value="1"/>
</dbReference>
<evidence type="ECO:0000256" key="1">
    <source>
        <dbReference type="ARBA" id="ARBA00000085"/>
    </source>
</evidence>
<keyword evidence="7 14" id="KW-0812">Transmembrane</keyword>